<dbReference type="RefSeq" id="WP_123848272.1">
    <property type="nucleotide sequence ID" value="NZ_RPDH01000002.1"/>
</dbReference>
<dbReference type="SMART" id="SM00420">
    <property type="entry name" value="HTH_DEOR"/>
    <property type="match status" value="1"/>
</dbReference>
<name>A0A3N4PN92_9BACT</name>
<sequence>MLKEERQNVILHEVNVHSKVLTTYLVDKLNVSEDTIRRDLNELADAGKIIKVHGGALSKSFHNSFNGTEIYSLAEKRQIAQKALKLIQDGMFIFTTGGTTILELARALPENLHATFFTGSLPAAFEYVQHPHIDVVLIGDRLSKNSRITVGGAAISQIRHVKADLCFLGTNAIDLHAGLTDNDLDVVHIKRAMIESSSKVVSLAISEKVNTVQRLKVCNVTDIDVLITELDPHHALLKPYRAAGMEIR</sequence>
<evidence type="ECO:0000256" key="2">
    <source>
        <dbReference type="ARBA" id="ARBA00023015"/>
    </source>
</evidence>
<dbReference type="SMART" id="SM01134">
    <property type="entry name" value="DeoRC"/>
    <property type="match status" value="1"/>
</dbReference>
<keyword evidence="3" id="KW-0238">DNA-binding</keyword>
<dbReference type="InterPro" id="IPR014036">
    <property type="entry name" value="DeoR-like_C"/>
</dbReference>
<dbReference type="PROSITE" id="PS51000">
    <property type="entry name" value="HTH_DEOR_2"/>
    <property type="match status" value="1"/>
</dbReference>
<organism evidence="6 7">
    <name type="scientific">Chitinophaga lutea</name>
    <dbReference type="NCBI Taxonomy" id="2488634"/>
    <lineage>
        <taxon>Bacteria</taxon>
        <taxon>Pseudomonadati</taxon>
        <taxon>Bacteroidota</taxon>
        <taxon>Chitinophagia</taxon>
        <taxon>Chitinophagales</taxon>
        <taxon>Chitinophagaceae</taxon>
        <taxon>Chitinophaga</taxon>
    </lineage>
</organism>
<dbReference type="PROSITE" id="PS00894">
    <property type="entry name" value="HTH_DEOR_1"/>
    <property type="match status" value="1"/>
</dbReference>
<dbReference type="Gene3D" id="3.40.50.1360">
    <property type="match status" value="1"/>
</dbReference>
<reference evidence="6 7" key="1">
    <citation type="submission" date="2018-11" db="EMBL/GenBank/DDBJ databases">
        <title>Chitinophaga lutea sp.nov., isolate from arsenic contaminated soil.</title>
        <authorList>
            <person name="Zong Y."/>
        </authorList>
    </citation>
    <scope>NUCLEOTIDE SEQUENCE [LARGE SCALE GENOMIC DNA]</scope>
    <source>
        <strain evidence="6 7">ZY74</strain>
    </source>
</reference>
<dbReference type="InterPro" id="IPR036390">
    <property type="entry name" value="WH_DNA-bd_sf"/>
</dbReference>
<evidence type="ECO:0000259" key="5">
    <source>
        <dbReference type="PROSITE" id="PS51000"/>
    </source>
</evidence>
<dbReference type="Proteomes" id="UP000278351">
    <property type="component" value="Unassembled WGS sequence"/>
</dbReference>
<dbReference type="InterPro" id="IPR036388">
    <property type="entry name" value="WH-like_DNA-bd_sf"/>
</dbReference>
<dbReference type="EMBL" id="RPDH01000002">
    <property type="protein sequence ID" value="RPE09275.1"/>
    <property type="molecule type" value="Genomic_DNA"/>
</dbReference>
<dbReference type="InterPro" id="IPR050313">
    <property type="entry name" value="Carb_Metab_HTH_regulators"/>
</dbReference>
<keyword evidence="2" id="KW-0805">Transcription regulation</keyword>
<evidence type="ECO:0000313" key="6">
    <source>
        <dbReference type="EMBL" id="RPE09275.1"/>
    </source>
</evidence>
<proteinExistence type="predicted"/>
<dbReference type="PRINTS" id="PR00037">
    <property type="entry name" value="HTHLACR"/>
</dbReference>
<dbReference type="SUPFAM" id="SSF100950">
    <property type="entry name" value="NagB/RpiA/CoA transferase-like"/>
    <property type="match status" value="1"/>
</dbReference>
<dbReference type="GO" id="GO:0003700">
    <property type="term" value="F:DNA-binding transcription factor activity"/>
    <property type="evidence" value="ECO:0007669"/>
    <property type="project" value="InterPro"/>
</dbReference>
<dbReference type="Pfam" id="PF00455">
    <property type="entry name" value="DeoRC"/>
    <property type="match status" value="1"/>
</dbReference>
<dbReference type="Pfam" id="PF08220">
    <property type="entry name" value="HTH_DeoR"/>
    <property type="match status" value="1"/>
</dbReference>
<dbReference type="OrthoDB" id="9798651at2"/>
<dbReference type="GO" id="GO:0003677">
    <property type="term" value="F:DNA binding"/>
    <property type="evidence" value="ECO:0007669"/>
    <property type="project" value="UniProtKB-KW"/>
</dbReference>
<evidence type="ECO:0000256" key="3">
    <source>
        <dbReference type="ARBA" id="ARBA00023125"/>
    </source>
</evidence>
<accession>A0A3N4PN92</accession>
<evidence type="ECO:0000256" key="1">
    <source>
        <dbReference type="ARBA" id="ARBA00022491"/>
    </source>
</evidence>
<keyword evidence="1" id="KW-0678">Repressor</keyword>
<gene>
    <name evidence="6" type="ORF">EGT74_19950</name>
</gene>
<dbReference type="AlphaFoldDB" id="A0A3N4PN92"/>
<protein>
    <submittedName>
        <fullName evidence="6">DeoR/GlpR transcriptional regulator</fullName>
    </submittedName>
</protein>
<dbReference type="InterPro" id="IPR018356">
    <property type="entry name" value="Tscrpt_reg_HTH_DeoR_CS"/>
</dbReference>
<evidence type="ECO:0000256" key="4">
    <source>
        <dbReference type="ARBA" id="ARBA00023163"/>
    </source>
</evidence>
<evidence type="ECO:0000313" key="7">
    <source>
        <dbReference type="Proteomes" id="UP000278351"/>
    </source>
</evidence>
<feature type="domain" description="HTH deoR-type" evidence="5">
    <location>
        <begin position="3"/>
        <end position="58"/>
    </location>
</feature>
<dbReference type="InterPro" id="IPR001034">
    <property type="entry name" value="DeoR_HTH"/>
</dbReference>
<keyword evidence="7" id="KW-1185">Reference proteome</keyword>
<dbReference type="PANTHER" id="PTHR30363:SF4">
    <property type="entry name" value="GLYCEROL-3-PHOSPHATE REGULON REPRESSOR"/>
    <property type="match status" value="1"/>
</dbReference>
<keyword evidence="4" id="KW-0804">Transcription</keyword>
<dbReference type="Gene3D" id="1.10.10.10">
    <property type="entry name" value="Winged helix-like DNA-binding domain superfamily/Winged helix DNA-binding domain"/>
    <property type="match status" value="1"/>
</dbReference>
<dbReference type="SUPFAM" id="SSF46785">
    <property type="entry name" value="Winged helix' DNA-binding domain"/>
    <property type="match status" value="1"/>
</dbReference>
<dbReference type="InterPro" id="IPR037171">
    <property type="entry name" value="NagB/RpiA_transferase-like"/>
</dbReference>
<comment type="caution">
    <text evidence="6">The sequence shown here is derived from an EMBL/GenBank/DDBJ whole genome shotgun (WGS) entry which is preliminary data.</text>
</comment>
<dbReference type="PANTHER" id="PTHR30363">
    <property type="entry name" value="HTH-TYPE TRANSCRIPTIONAL REGULATOR SRLR-RELATED"/>
    <property type="match status" value="1"/>
</dbReference>